<dbReference type="Pfam" id="PF07228">
    <property type="entry name" value="SpoIIE"/>
    <property type="match status" value="1"/>
</dbReference>
<feature type="domain" description="PPM-type phosphatase" evidence="3">
    <location>
        <begin position="205"/>
        <end position="408"/>
    </location>
</feature>
<keyword evidence="1" id="KW-0378">Hydrolase</keyword>
<evidence type="ECO:0000313" key="4">
    <source>
        <dbReference type="EMBL" id="QIZ52142.1"/>
    </source>
</evidence>
<dbReference type="InterPro" id="IPR036457">
    <property type="entry name" value="PPM-type-like_dom_sf"/>
</dbReference>
<organism evidence="4 6">
    <name type="scientific">Dickeya zeae</name>
    <dbReference type="NCBI Taxonomy" id="204042"/>
    <lineage>
        <taxon>Bacteria</taxon>
        <taxon>Pseudomonadati</taxon>
        <taxon>Pseudomonadota</taxon>
        <taxon>Gammaproteobacteria</taxon>
        <taxon>Enterobacterales</taxon>
        <taxon>Pectobacteriaceae</taxon>
        <taxon>Dickeya</taxon>
    </lineage>
</organism>
<evidence type="ECO:0000256" key="1">
    <source>
        <dbReference type="ARBA" id="ARBA00022801"/>
    </source>
</evidence>
<evidence type="ECO:0000259" key="2">
    <source>
        <dbReference type="Pfam" id="PF00571"/>
    </source>
</evidence>
<evidence type="ECO:0000313" key="7">
    <source>
        <dbReference type="Proteomes" id="UP000824976"/>
    </source>
</evidence>
<evidence type="ECO:0000259" key="3">
    <source>
        <dbReference type="Pfam" id="PF07228"/>
    </source>
</evidence>
<reference evidence="4 6" key="1">
    <citation type="submission" date="2018-11" db="EMBL/GenBank/DDBJ databases">
        <title>Complete genome sequence of Dickeya zeae strain CE1 infecting Canna edulis Ker-Gawl. in China.</title>
        <authorList>
            <person name="Zhang J."/>
            <person name="Lin B."/>
            <person name="Shen H."/>
            <person name="Jiang S."/>
            <person name="Pu X."/>
            <person name="Sun D."/>
        </authorList>
    </citation>
    <scope>NUCLEOTIDE SEQUENCE [LARGE SCALE GENOMIC DNA]</scope>
    <source>
        <strain evidence="4 6">CE1</strain>
    </source>
</reference>
<dbReference type="SUPFAM" id="SSF54631">
    <property type="entry name" value="CBS-domain pair"/>
    <property type="match status" value="1"/>
</dbReference>
<dbReference type="EMBL" id="CP033622">
    <property type="protein sequence ID" value="QIZ52142.1"/>
    <property type="molecule type" value="Genomic_DNA"/>
</dbReference>
<dbReference type="InterPro" id="IPR000644">
    <property type="entry name" value="CBS_dom"/>
</dbReference>
<dbReference type="PANTHER" id="PTHR43156:SF9">
    <property type="entry name" value="HAMP DOMAIN-CONTAINING PROTEIN"/>
    <property type="match status" value="1"/>
</dbReference>
<feature type="domain" description="CBS" evidence="2">
    <location>
        <begin position="29"/>
        <end position="71"/>
    </location>
</feature>
<reference evidence="5 7" key="2">
    <citation type="submission" date="2019-06" db="EMBL/GenBank/DDBJ databases">
        <title>Complete genome of Dickeya zeae PL65.</title>
        <authorList>
            <person name="Boluk G."/>
            <person name="Arif M."/>
        </authorList>
    </citation>
    <scope>NUCLEOTIDE SEQUENCE [LARGE SCALE GENOMIC DNA]</scope>
    <source>
        <strain evidence="5 7">PL65</strain>
    </source>
</reference>
<dbReference type="Proteomes" id="UP000500801">
    <property type="component" value="Chromosome"/>
</dbReference>
<protein>
    <submittedName>
        <fullName evidence="4">CBS domain-containing protein</fullName>
    </submittedName>
</protein>
<dbReference type="PANTHER" id="PTHR43156">
    <property type="entry name" value="STAGE II SPORULATION PROTEIN E-RELATED"/>
    <property type="match status" value="1"/>
</dbReference>
<dbReference type="InterPro" id="IPR052016">
    <property type="entry name" value="Bact_Sigma-Reg"/>
</dbReference>
<accession>A0AAE6Z1E5</accession>
<proteinExistence type="predicted"/>
<evidence type="ECO:0000313" key="6">
    <source>
        <dbReference type="Proteomes" id="UP000500801"/>
    </source>
</evidence>
<dbReference type="EMBL" id="CP040817">
    <property type="protein sequence ID" value="QYM91999.1"/>
    <property type="molecule type" value="Genomic_DNA"/>
</dbReference>
<dbReference type="InterPro" id="IPR001932">
    <property type="entry name" value="PPM-type_phosphatase-like_dom"/>
</dbReference>
<sequence>MSALPPQEHRLHFVSFPSARDLCITTPDVSPSTDNATVLQLFSRHKDLVSLPVVEDGRPFGLINRHSFLSQMARPYYRELYDRKSCIAFMDKTPLIVEASASLSDVADKAVISGERFLADGFIITENSRYLGIGLGIDLFRIVSDTHVRQHQQIVQSIEYASVIQGAMLTPFRQTLETTLQDWCLVWEPRDCVGGDCYAFRRYEQGWLAVLTDCTGHGVPGAFMTLIFNSALEQALAQHRPDQTGQLLGSINRYIKDTLGQKSSYPGQMSASDDGCDALVVYVNTAEQTLNWASARMTAFVTDAQSGDLLTLDSDRMGVGYTNTPYDYSWPAFQRPLSAQDLFFAATDGLLDQIGGERQIKFGKRRLQNLLQRLGELPMSQLATQLLQHHRAWQGTQARRDDLTFWGFRHHEHA</sequence>
<dbReference type="InterPro" id="IPR046342">
    <property type="entry name" value="CBS_dom_sf"/>
</dbReference>
<dbReference type="Proteomes" id="UP000824976">
    <property type="component" value="Chromosome"/>
</dbReference>
<dbReference type="CDD" id="cd04598">
    <property type="entry name" value="CBS_pair_GGDEF_EAL"/>
    <property type="match status" value="1"/>
</dbReference>
<dbReference type="GO" id="GO:0016791">
    <property type="term" value="F:phosphatase activity"/>
    <property type="evidence" value="ECO:0007669"/>
    <property type="project" value="TreeGrafter"/>
</dbReference>
<name>A0AAE6Z1E5_9GAMM</name>
<keyword evidence="7" id="KW-1185">Reference proteome</keyword>
<evidence type="ECO:0000313" key="5">
    <source>
        <dbReference type="EMBL" id="QYM91999.1"/>
    </source>
</evidence>
<gene>
    <name evidence="4" type="ORF">DWG24_15995</name>
    <name evidence="5" type="ORF">FGI21_08990</name>
</gene>
<dbReference type="AlphaFoldDB" id="A0AAE6Z1E5"/>
<dbReference type="Gene3D" id="3.60.40.10">
    <property type="entry name" value="PPM-type phosphatase domain"/>
    <property type="match status" value="1"/>
</dbReference>
<dbReference type="Pfam" id="PF00571">
    <property type="entry name" value="CBS"/>
    <property type="match status" value="1"/>
</dbReference>
<dbReference type="RefSeq" id="WP_168363244.1">
    <property type="nucleotide sequence ID" value="NZ_CP033622.1"/>
</dbReference>